<feature type="chain" id="PRO_5047313349" description="DUF11 domain-containing protein" evidence="1">
    <location>
        <begin position="27"/>
        <end position="359"/>
    </location>
</feature>
<proteinExistence type="predicted"/>
<name>A0ABY8NHW1_9GAMM</name>
<feature type="domain" description="DUF11" evidence="2">
    <location>
        <begin position="268"/>
        <end position="338"/>
    </location>
</feature>
<dbReference type="RefSeq" id="WP_280322493.1">
    <property type="nucleotide sequence ID" value="NZ_CP118605.1"/>
</dbReference>
<evidence type="ECO:0000256" key="1">
    <source>
        <dbReference type="SAM" id="SignalP"/>
    </source>
</evidence>
<reference evidence="3 4" key="1">
    <citation type="submission" date="2023-02" db="EMBL/GenBank/DDBJ databases">
        <title>Description and genomic characterization of Microbulbifer bruguierae sp. nov., isolated from the sediment of mangrove plant Bruguiera sexangula.</title>
        <authorList>
            <person name="Long M."/>
        </authorList>
    </citation>
    <scope>NUCLEOTIDE SEQUENCE [LARGE SCALE GENOMIC DNA]</scope>
    <source>
        <strain evidence="3 4">H12</strain>
    </source>
</reference>
<gene>
    <name evidence="3" type="ORF">PVT68_09295</name>
</gene>
<dbReference type="Proteomes" id="UP001236500">
    <property type="component" value="Chromosome"/>
</dbReference>
<evidence type="ECO:0000313" key="3">
    <source>
        <dbReference type="EMBL" id="WGL18501.1"/>
    </source>
</evidence>
<dbReference type="InterPro" id="IPR047589">
    <property type="entry name" value="DUF11_rpt"/>
</dbReference>
<accession>A0ABY8NHW1</accession>
<dbReference type="InterPro" id="IPR001434">
    <property type="entry name" value="OmcB-like_DUF11"/>
</dbReference>
<evidence type="ECO:0000313" key="4">
    <source>
        <dbReference type="Proteomes" id="UP001236500"/>
    </source>
</evidence>
<dbReference type="EMBL" id="CP118605">
    <property type="protein sequence ID" value="WGL18501.1"/>
    <property type="molecule type" value="Genomic_DNA"/>
</dbReference>
<dbReference type="NCBIfam" id="TIGR01451">
    <property type="entry name" value="B_ant_repeat"/>
    <property type="match status" value="1"/>
</dbReference>
<sequence>MFKKNTMHIGAAFILLAVGMVPQVFAAGTAAGTPIKNTASVSYKVDGLDQEAVPSNTAEFIVDRIVDMTLEEDGASYVSTVPGAKNQVTTYTLTNLSNAEIQFGLEADNSAGIVFNDDKDGTNIRIFLDDGTTPGSFDAGDTEVTSVNLLGDTDFSASASPQATIYVVIDVPLDNGGDLILNGERIEVELTATAKEAGGASLSLGPDADGAYTVLGDDPLLAAGAGQYDGIVIAYGAYEVGTASLTVEKSSEVISDPINGTTSPFAIPGAVIEYCIDVSNDGSAEAQSVILTDALPSEVTFATGADQVFETGTGVCSSRTTTHAATEATFDGTDTVTATFTDPVAATESVWVSFRVKLN</sequence>
<dbReference type="Pfam" id="PF01345">
    <property type="entry name" value="DUF11"/>
    <property type="match status" value="1"/>
</dbReference>
<evidence type="ECO:0000259" key="2">
    <source>
        <dbReference type="Pfam" id="PF01345"/>
    </source>
</evidence>
<keyword evidence="4" id="KW-1185">Reference proteome</keyword>
<protein>
    <recommendedName>
        <fullName evidence="2">DUF11 domain-containing protein</fullName>
    </recommendedName>
</protein>
<feature type="signal peptide" evidence="1">
    <location>
        <begin position="1"/>
        <end position="26"/>
    </location>
</feature>
<organism evidence="3 4">
    <name type="scientific">Microbulbifer bruguierae</name>
    <dbReference type="NCBI Taxonomy" id="3029061"/>
    <lineage>
        <taxon>Bacteria</taxon>
        <taxon>Pseudomonadati</taxon>
        <taxon>Pseudomonadota</taxon>
        <taxon>Gammaproteobacteria</taxon>
        <taxon>Cellvibrionales</taxon>
        <taxon>Microbulbiferaceae</taxon>
        <taxon>Microbulbifer</taxon>
    </lineage>
</organism>
<keyword evidence="1" id="KW-0732">Signal</keyword>